<dbReference type="PRINTS" id="PR00455">
    <property type="entry name" value="HTHTETR"/>
</dbReference>
<keyword evidence="3" id="KW-0804">Transcription</keyword>
<evidence type="ECO:0000256" key="2">
    <source>
        <dbReference type="ARBA" id="ARBA00023125"/>
    </source>
</evidence>
<feature type="DNA-binding region" description="H-T-H motif" evidence="4">
    <location>
        <begin position="33"/>
        <end position="52"/>
    </location>
</feature>
<protein>
    <submittedName>
        <fullName evidence="6">AcrR family transcriptional regulator</fullName>
    </submittedName>
</protein>
<accession>A0A7W7GDI6</accession>
<dbReference type="InterPro" id="IPR009057">
    <property type="entry name" value="Homeodomain-like_sf"/>
</dbReference>
<name>A0A7W7GDI6_9ACTN</name>
<dbReference type="InterPro" id="IPR050109">
    <property type="entry name" value="HTH-type_TetR-like_transc_reg"/>
</dbReference>
<proteinExistence type="predicted"/>
<evidence type="ECO:0000256" key="1">
    <source>
        <dbReference type="ARBA" id="ARBA00023015"/>
    </source>
</evidence>
<evidence type="ECO:0000256" key="3">
    <source>
        <dbReference type="ARBA" id="ARBA00023163"/>
    </source>
</evidence>
<dbReference type="PANTHER" id="PTHR30055">
    <property type="entry name" value="HTH-TYPE TRANSCRIPTIONAL REGULATOR RUTR"/>
    <property type="match status" value="1"/>
</dbReference>
<dbReference type="GO" id="GO:0000976">
    <property type="term" value="F:transcription cis-regulatory region binding"/>
    <property type="evidence" value="ECO:0007669"/>
    <property type="project" value="TreeGrafter"/>
</dbReference>
<dbReference type="AlphaFoldDB" id="A0A7W7GDI6"/>
<reference evidence="6 7" key="1">
    <citation type="submission" date="2020-08" db="EMBL/GenBank/DDBJ databases">
        <title>Sequencing the genomes of 1000 actinobacteria strains.</title>
        <authorList>
            <person name="Klenk H.-P."/>
        </authorList>
    </citation>
    <scope>NUCLEOTIDE SEQUENCE [LARGE SCALE GENOMIC DNA]</scope>
    <source>
        <strain evidence="6 7">DSM 45784</strain>
    </source>
</reference>
<dbReference type="PROSITE" id="PS50977">
    <property type="entry name" value="HTH_TETR_2"/>
    <property type="match status" value="1"/>
</dbReference>
<dbReference type="InterPro" id="IPR011075">
    <property type="entry name" value="TetR_C"/>
</dbReference>
<dbReference type="InterPro" id="IPR001647">
    <property type="entry name" value="HTH_TetR"/>
</dbReference>
<gene>
    <name evidence="6" type="ORF">BJ982_006554</name>
</gene>
<evidence type="ECO:0000313" key="6">
    <source>
        <dbReference type="EMBL" id="MBB4705010.1"/>
    </source>
</evidence>
<dbReference type="PANTHER" id="PTHR30055:SF148">
    <property type="entry name" value="TETR-FAMILY TRANSCRIPTIONAL REGULATOR"/>
    <property type="match status" value="1"/>
</dbReference>
<keyword evidence="7" id="KW-1185">Reference proteome</keyword>
<dbReference type="Proteomes" id="UP000542210">
    <property type="component" value="Unassembled WGS sequence"/>
</dbReference>
<dbReference type="EMBL" id="JACHND010000001">
    <property type="protein sequence ID" value="MBB4705010.1"/>
    <property type="molecule type" value="Genomic_DNA"/>
</dbReference>
<dbReference type="GO" id="GO:0003700">
    <property type="term" value="F:DNA-binding transcription factor activity"/>
    <property type="evidence" value="ECO:0007669"/>
    <property type="project" value="TreeGrafter"/>
</dbReference>
<dbReference type="Gene3D" id="1.10.357.10">
    <property type="entry name" value="Tetracycline Repressor, domain 2"/>
    <property type="match status" value="1"/>
</dbReference>
<dbReference type="InterPro" id="IPR036271">
    <property type="entry name" value="Tet_transcr_reg_TetR-rel_C_sf"/>
</dbReference>
<feature type="domain" description="HTH tetR-type" evidence="5">
    <location>
        <begin position="10"/>
        <end position="70"/>
    </location>
</feature>
<dbReference type="SUPFAM" id="SSF48498">
    <property type="entry name" value="Tetracyclin repressor-like, C-terminal domain"/>
    <property type="match status" value="1"/>
</dbReference>
<keyword evidence="2 4" id="KW-0238">DNA-binding</keyword>
<evidence type="ECO:0000259" key="5">
    <source>
        <dbReference type="PROSITE" id="PS50977"/>
    </source>
</evidence>
<dbReference type="Pfam" id="PF00440">
    <property type="entry name" value="TetR_N"/>
    <property type="match status" value="1"/>
</dbReference>
<keyword evidence="1" id="KW-0805">Transcription regulation</keyword>
<comment type="caution">
    <text evidence="6">The sequence shown here is derived from an EMBL/GenBank/DDBJ whole genome shotgun (WGS) entry which is preliminary data.</text>
</comment>
<dbReference type="SUPFAM" id="SSF46689">
    <property type="entry name" value="Homeodomain-like"/>
    <property type="match status" value="1"/>
</dbReference>
<dbReference type="RefSeq" id="WP_239122851.1">
    <property type="nucleotide sequence ID" value="NZ_BOOV01000006.1"/>
</dbReference>
<sequence length="210" mass="22912">MTGTPHRRGADRTESIMRTTLELGQEIGYARLSIEAVAARAGASKQTIYRRWSSKGALLLDSLLSMNGPRLDYPDTGDIVADLRTQIHAAVDLLARPPFAPLFKALIGEAQHDPQVAAALNERFITPQADKTVTRLKTARDQGQLSPAFDLDLAMAILSGPLYFQLLITQEQLTHEYVDRILDALFAGMGPRPHTPTSHARPPSPSVPPA</sequence>
<evidence type="ECO:0000313" key="7">
    <source>
        <dbReference type="Proteomes" id="UP000542210"/>
    </source>
</evidence>
<dbReference type="Pfam" id="PF16859">
    <property type="entry name" value="TetR_C_11"/>
    <property type="match status" value="1"/>
</dbReference>
<evidence type="ECO:0000256" key="4">
    <source>
        <dbReference type="PROSITE-ProRule" id="PRU00335"/>
    </source>
</evidence>
<dbReference type="Gene3D" id="1.10.10.60">
    <property type="entry name" value="Homeodomain-like"/>
    <property type="match status" value="1"/>
</dbReference>
<organism evidence="6 7">
    <name type="scientific">Sphaerisporangium siamense</name>
    <dbReference type="NCBI Taxonomy" id="795645"/>
    <lineage>
        <taxon>Bacteria</taxon>
        <taxon>Bacillati</taxon>
        <taxon>Actinomycetota</taxon>
        <taxon>Actinomycetes</taxon>
        <taxon>Streptosporangiales</taxon>
        <taxon>Streptosporangiaceae</taxon>
        <taxon>Sphaerisporangium</taxon>
    </lineage>
</organism>